<evidence type="ECO:0000313" key="2">
    <source>
        <dbReference type="EMBL" id="VDL89162.1"/>
    </source>
</evidence>
<gene>
    <name evidence="2" type="ORF">SSLN_LOCUS2777</name>
</gene>
<keyword evidence="1" id="KW-1133">Transmembrane helix</keyword>
<dbReference type="WBParaSite" id="SSLN_0000286401-mRNA-1">
    <property type="protein sequence ID" value="SSLN_0000286401-mRNA-1"/>
    <property type="gene ID" value="SSLN_0000286401"/>
</dbReference>
<dbReference type="AlphaFoldDB" id="A0A183SEX9"/>
<keyword evidence="1" id="KW-0812">Transmembrane</keyword>
<organism evidence="4">
    <name type="scientific">Schistocephalus solidus</name>
    <name type="common">Tapeworm</name>
    <dbReference type="NCBI Taxonomy" id="70667"/>
    <lineage>
        <taxon>Eukaryota</taxon>
        <taxon>Metazoa</taxon>
        <taxon>Spiralia</taxon>
        <taxon>Lophotrochozoa</taxon>
        <taxon>Platyhelminthes</taxon>
        <taxon>Cestoda</taxon>
        <taxon>Eucestoda</taxon>
        <taxon>Diphyllobothriidea</taxon>
        <taxon>Diphyllobothriidae</taxon>
        <taxon>Schistocephalus</taxon>
    </lineage>
</organism>
<keyword evidence="1" id="KW-0472">Membrane</keyword>
<dbReference type="OrthoDB" id="10070415at2759"/>
<reference evidence="4" key="1">
    <citation type="submission" date="2016-06" db="UniProtKB">
        <authorList>
            <consortium name="WormBaseParasite"/>
        </authorList>
    </citation>
    <scope>IDENTIFICATION</scope>
</reference>
<dbReference type="Proteomes" id="UP000275846">
    <property type="component" value="Unassembled WGS sequence"/>
</dbReference>
<dbReference type="EMBL" id="UYSU01032333">
    <property type="protein sequence ID" value="VDL89162.1"/>
    <property type="molecule type" value="Genomic_DNA"/>
</dbReference>
<reference evidence="2 3" key="2">
    <citation type="submission" date="2018-11" db="EMBL/GenBank/DDBJ databases">
        <authorList>
            <consortium name="Pathogen Informatics"/>
        </authorList>
    </citation>
    <scope>NUCLEOTIDE SEQUENCE [LARGE SCALE GENOMIC DNA]</scope>
    <source>
        <strain evidence="2 3">NST_G2</strain>
    </source>
</reference>
<keyword evidence="3" id="KW-1185">Reference proteome</keyword>
<name>A0A183SEX9_SCHSO</name>
<evidence type="ECO:0000313" key="4">
    <source>
        <dbReference type="WBParaSite" id="SSLN_0000286401-mRNA-1"/>
    </source>
</evidence>
<proteinExistence type="predicted"/>
<feature type="transmembrane region" description="Helical" evidence="1">
    <location>
        <begin position="97"/>
        <end position="117"/>
    </location>
</feature>
<accession>A0A183SEX9</accession>
<sequence>MRITHRSCQSLANRTETGELVPGAPTYSHCTQVHCQHYSRTSTHRMGLLGHMRLHENLRKFGCPERFMHMVLQLRDGMMGRVTNNRKISKAFTVTNGVKLGFVLAPTLFSLIFSAMLMDANRDERPGICIAYRMDG</sequence>
<evidence type="ECO:0000256" key="1">
    <source>
        <dbReference type="SAM" id="Phobius"/>
    </source>
</evidence>
<evidence type="ECO:0000313" key="3">
    <source>
        <dbReference type="Proteomes" id="UP000275846"/>
    </source>
</evidence>
<protein>
    <submittedName>
        <fullName evidence="4">Reverse transcriptase domain-containing protein</fullName>
    </submittedName>
</protein>